<dbReference type="Pfam" id="PF01753">
    <property type="entry name" value="zf-MYND"/>
    <property type="match status" value="1"/>
</dbReference>
<dbReference type="Gene3D" id="1.25.40.20">
    <property type="entry name" value="Ankyrin repeat-containing domain"/>
    <property type="match status" value="1"/>
</dbReference>
<dbReference type="AlphaFoldDB" id="A0A2R6RVI8"/>
<dbReference type="STRING" id="98765.A0A2R6RVI8"/>
<dbReference type="InterPro" id="IPR036770">
    <property type="entry name" value="Ankyrin_rpt-contain_sf"/>
</dbReference>
<dbReference type="PROSITE" id="PS50865">
    <property type="entry name" value="ZF_MYND_2"/>
    <property type="match status" value="1"/>
</dbReference>
<evidence type="ECO:0000313" key="7">
    <source>
        <dbReference type="Proteomes" id="UP000186601"/>
    </source>
</evidence>
<evidence type="ECO:0000256" key="4">
    <source>
        <dbReference type="PROSITE-ProRule" id="PRU00134"/>
    </source>
</evidence>
<dbReference type="GO" id="GO:0008270">
    <property type="term" value="F:zinc ion binding"/>
    <property type="evidence" value="ECO:0007669"/>
    <property type="project" value="UniProtKB-KW"/>
</dbReference>
<dbReference type="OrthoDB" id="432970at2759"/>
<evidence type="ECO:0000256" key="1">
    <source>
        <dbReference type="ARBA" id="ARBA00022723"/>
    </source>
</evidence>
<comment type="caution">
    <text evidence="6">The sequence shown here is derived from an EMBL/GenBank/DDBJ whole genome shotgun (WGS) entry which is preliminary data.</text>
</comment>
<accession>A0A2R6RVI8</accession>
<keyword evidence="7" id="KW-1185">Reference proteome</keyword>
<feature type="domain" description="MYND-type" evidence="5">
    <location>
        <begin position="273"/>
        <end position="316"/>
    </location>
</feature>
<keyword evidence="1" id="KW-0479">Metal-binding</keyword>
<reference evidence="6 7" key="1">
    <citation type="submission" date="2018-02" db="EMBL/GenBank/DDBJ databases">
        <title>Genome sequence of the basidiomycete white-rot fungus Phlebia centrifuga.</title>
        <authorList>
            <person name="Granchi Z."/>
            <person name="Peng M."/>
            <person name="de Vries R.P."/>
            <person name="Hilden K."/>
            <person name="Makela M.R."/>
            <person name="Grigoriev I."/>
            <person name="Riley R."/>
        </authorList>
    </citation>
    <scope>NUCLEOTIDE SEQUENCE [LARGE SCALE GENOMIC DNA]</scope>
    <source>
        <strain evidence="6 7">FBCC195</strain>
    </source>
</reference>
<evidence type="ECO:0000256" key="2">
    <source>
        <dbReference type="ARBA" id="ARBA00022771"/>
    </source>
</evidence>
<evidence type="ECO:0000259" key="5">
    <source>
        <dbReference type="PROSITE" id="PS50865"/>
    </source>
</evidence>
<sequence>MEFSLEPSHLLARLDKVALSTDRGNGSKDPLKGEEAQRLRTFCTSNSVIPARDLDQYGLALMIGDLMLVKSDFSGRVARLASATRSVEEARAAAAKELFALKWGPTRTPIYDLLIVGTVLVPSKRENQLKVAHWLVHDAKVPVNGRDLSGSTAMNHAISTKPVFDPDFAEILYEGGGDVNDRNRYGCTPAHEIIMIMDARNSQAVRAPVGAMRWFLSHGGNLDIKDNEGMTARGTFTKTCAMHRSAGSFSINEVSKVVEQDDRRRKQLGDRCCTFCGREPDGKVKLLACSRCKITKYCSLPRNCQKGDWPVHKVTCKTPEQLARAKTYLGIPIEG</sequence>
<name>A0A2R6RVI8_9APHY</name>
<dbReference type="Gene3D" id="6.10.140.2220">
    <property type="match status" value="1"/>
</dbReference>
<dbReference type="SUPFAM" id="SSF48403">
    <property type="entry name" value="Ankyrin repeat"/>
    <property type="match status" value="1"/>
</dbReference>
<proteinExistence type="predicted"/>
<dbReference type="Proteomes" id="UP000186601">
    <property type="component" value="Unassembled WGS sequence"/>
</dbReference>
<dbReference type="InterPro" id="IPR002893">
    <property type="entry name" value="Znf_MYND"/>
</dbReference>
<evidence type="ECO:0000256" key="3">
    <source>
        <dbReference type="ARBA" id="ARBA00022833"/>
    </source>
</evidence>
<evidence type="ECO:0000313" key="6">
    <source>
        <dbReference type="EMBL" id="PSS34020.1"/>
    </source>
</evidence>
<keyword evidence="2 4" id="KW-0863">Zinc-finger</keyword>
<gene>
    <name evidence="6" type="ORF">PHLCEN_2v1924</name>
</gene>
<protein>
    <recommendedName>
        <fullName evidence="5">MYND-type domain-containing protein</fullName>
    </recommendedName>
</protein>
<keyword evidence="3" id="KW-0862">Zinc</keyword>
<organism evidence="6 7">
    <name type="scientific">Hermanssonia centrifuga</name>
    <dbReference type="NCBI Taxonomy" id="98765"/>
    <lineage>
        <taxon>Eukaryota</taxon>
        <taxon>Fungi</taxon>
        <taxon>Dikarya</taxon>
        <taxon>Basidiomycota</taxon>
        <taxon>Agaricomycotina</taxon>
        <taxon>Agaricomycetes</taxon>
        <taxon>Polyporales</taxon>
        <taxon>Meruliaceae</taxon>
        <taxon>Hermanssonia</taxon>
    </lineage>
</organism>
<dbReference type="EMBL" id="MLYV02000162">
    <property type="protein sequence ID" value="PSS34020.1"/>
    <property type="molecule type" value="Genomic_DNA"/>
</dbReference>
<dbReference type="SUPFAM" id="SSF144232">
    <property type="entry name" value="HIT/MYND zinc finger-like"/>
    <property type="match status" value="1"/>
</dbReference>